<dbReference type="GO" id="GO:0043565">
    <property type="term" value="F:sequence-specific DNA binding"/>
    <property type="evidence" value="ECO:0007669"/>
    <property type="project" value="InterPro"/>
</dbReference>
<sequence>MKLENIDTRIFGAREGLQADELEAIAARDLVTQLKRYLDPSYAWRHADKPFTKWAQLAPIDIFIRAAALVDKSLACMIFRRTRICVKGKCAAIYVIRENFPYASYPMIAKDIGRRSHSTIVTAHKWARTRIASDDEFRRLIELVFMAAKLYPTPLRGEGAVDLLRDQFQSIGLVFNPDREILLADRIANPPNEDLGAGSD</sequence>
<organism evidence="1">
    <name type="scientific">marine sediment metagenome</name>
    <dbReference type="NCBI Taxonomy" id="412755"/>
    <lineage>
        <taxon>unclassified sequences</taxon>
        <taxon>metagenomes</taxon>
        <taxon>ecological metagenomes</taxon>
    </lineage>
</organism>
<proteinExistence type="predicted"/>
<evidence type="ECO:0008006" key="2">
    <source>
        <dbReference type="Google" id="ProtNLM"/>
    </source>
</evidence>
<protein>
    <recommendedName>
        <fullName evidence="2">Chromosomal replication initiator DnaA C-terminal domain-containing protein</fullName>
    </recommendedName>
</protein>
<dbReference type="SUPFAM" id="SSF48295">
    <property type="entry name" value="TrpR-like"/>
    <property type="match status" value="1"/>
</dbReference>
<dbReference type="AlphaFoldDB" id="A0A0F9FFI7"/>
<dbReference type="InterPro" id="IPR010921">
    <property type="entry name" value="Trp_repressor/repl_initiator"/>
</dbReference>
<dbReference type="Gene3D" id="1.10.1750.10">
    <property type="match status" value="1"/>
</dbReference>
<comment type="caution">
    <text evidence="1">The sequence shown here is derived from an EMBL/GenBank/DDBJ whole genome shotgun (WGS) entry which is preliminary data.</text>
</comment>
<reference evidence="1" key="1">
    <citation type="journal article" date="2015" name="Nature">
        <title>Complex archaea that bridge the gap between prokaryotes and eukaryotes.</title>
        <authorList>
            <person name="Spang A."/>
            <person name="Saw J.H."/>
            <person name="Jorgensen S.L."/>
            <person name="Zaremba-Niedzwiedzka K."/>
            <person name="Martijn J."/>
            <person name="Lind A.E."/>
            <person name="van Eijk R."/>
            <person name="Schleper C."/>
            <person name="Guy L."/>
            <person name="Ettema T.J."/>
        </authorList>
    </citation>
    <scope>NUCLEOTIDE SEQUENCE</scope>
</reference>
<evidence type="ECO:0000313" key="1">
    <source>
        <dbReference type="EMBL" id="KKL85159.1"/>
    </source>
</evidence>
<dbReference type="EMBL" id="LAZR01021485">
    <property type="protein sequence ID" value="KKL85159.1"/>
    <property type="molecule type" value="Genomic_DNA"/>
</dbReference>
<name>A0A0F9FFI7_9ZZZZ</name>
<accession>A0A0F9FFI7</accession>
<gene>
    <name evidence="1" type="ORF">LCGC14_1957480</name>
</gene>